<name>A0A7S0RQM2_9CHLO</name>
<evidence type="ECO:0008006" key="3">
    <source>
        <dbReference type="Google" id="ProtNLM"/>
    </source>
</evidence>
<accession>A0A7S0RQM2</accession>
<reference evidence="2" key="1">
    <citation type="submission" date="2021-01" db="EMBL/GenBank/DDBJ databases">
        <authorList>
            <person name="Corre E."/>
            <person name="Pelletier E."/>
            <person name="Niang G."/>
            <person name="Scheremetjew M."/>
            <person name="Finn R."/>
            <person name="Kale V."/>
            <person name="Holt S."/>
            <person name="Cochrane G."/>
            <person name="Meng A."/>
            <person name="Brown T."/>
            <person name="Cohen L."/>
        </authorList>
    </citation>
    <scope>NUCLEOTIDE SEQUENCE</scope>
    <source>
        <strain evidence="2">SAG 11-49</strain>
    </source>
</reference>
<protein>
    <recommendedName>
        <fullName evidence="3">Phosphotyrosine protein phosphatase I domain-containing protein</fullName>
    </recommendedName>
</protein>
<dbReference type="AlphaFoldDB" id="A0A7S0RQM2"/>
<evidence type="ECO:0000256" key="1">
    <source>
        <dbReference type="SAM" id="MobiDB-lite"/>
    </source>
</evidence>
<feature type="region of interest" description="Disordered" evidence="1">
    <location>
        <begin position="156"/>
        <end position="230"/>
    </location>
</feature>
<dbReference type="EMBL" id="HBFB01020899">
    <property type="protein sequence ID" value="CAD8684363.1"/>
    <property type="molecule type" value="Transcribed_RNA"/>
</dbReference>
<organism evidence="2">
    <name type="scientific">Chlamydomonas leiostraca</name>
    <dbReference type="NCBI Taxonomy" id="1034604"/>
    <lineage>
        <taxon>Eukaryota</taxon>
        <taxon>Viridiplantae</taxon>
        <taxon>Chlorophyta</taxon>
        <taxon>core chlorophytes</taxon>
        <taxon>Chlorophyceae</taxon>
        <taxon>CS clade</taxon>
        <taxon>Chlamydomonadales</taxon>
        <taxon>Chlamydomonadaceae</taxon>
        <taxon>Chlamydomonas</taxon>
    </lineage>
</organism>
<proteinExistence type="predicted"/>
<gene>
    <name evidence="2" type="ORF">CLEI1391_LOCUS11736</name>
</gene>
<evidence type="ECO:0000313" key="2">
    <source>
        <dbReference type="EMBL" id="CAD8684363.1"/>
    </source>
</evidence>
<sequence>MQSCAYKHTTSRQSVVRSSYMRAGRSLKLPRTVHVMCSSESRPQKQDPVLVQRQETLERLLAREGIELVTDKSVSHSLGFANVEVDWSRYHLQILFIDRTDTLRARVAAGIMDRIAEWNGYGRAMYTWTCGVEASAPDPLTQSLNRALSTMHALPAVHGPVPDEGEGAEAAGQAPPPASPSVATPPSSPASSDTCSDGAGASPAFNTLLDRPAPADMAPSSSGSSGGGVRDARVTAVASHAAALKIPLRSITRAPECFEPPDLDRYDLVVCLDSGIRAEVLARCAPEDREYYAGRVCLLTDFSGYEGDATLLARGGLALLPLQLSFLLRQGLHRARGQVDIPSPQLAGTSGAEEWDAMVRALILSTAGLTKFLIDAMPDTHWEEV</sequence>
<feature type="compositionally biased region" description="Low complexity" evidence="1">
    <location>
        <begin position="180"/>
        <end position="198"/>
    </location>
</feature>